<evidence type="ECO:0008006" key="2">
    <source>
        <dbReference type="Google" id="ProtNLM"/>
    </source>
</evidence>
<sequence>MSTGARTGPDALPPLPDDVVGVRLYRRSPVDASWLAGSIVPVLRGLHQDDGAAVAYLRPGWLHGPHVDVVARAQAGEPALPWLEVARRLDAGPEHQAPALAESDYLTQARELGRMEQVPPPYLPMQPHGAIAWVREGDLTPWPAPLGALRELVLTRLSQPLADAAEQLAHDPASAARRLAEVFVALADSHRWGASFGVFSLRSHAEAFLSWAAPTADARPAFARRLQRDAPWLREVVEQSLSGRAGRHAGQWRVALAYSTGVLDAAVAAGTLDGGVVDALAGTYDGATMGPPGQQPGSQTEPSAFHRRVAAAGVTDRPPDWFAAFRILLNLTYQQLPLLGLPPIQRYYYCYAVAELVDEVVGESWEDRLQRVERRHERVAG</sequence>
<dbReference type="AlphaFoldDB" id="A0A6J4I592"/>
<accession>A0A6J4I592</accession>
<gene>
    <name evidence="1" type="ORF">AVDCRST_MAG57-1579</name>
</gene>
<name>A0A6J4I592_9ACTN</name>
<evidence type="ECO:0000313" key="1">
    <source>
        <dbReference type="EMBL" id="CAA9240606.1"/>
    </source>
</evidence>
<reference evidence="1" key="1">
    <citation type="submission" date="2020-02" db="EMBL/GenBank/DDBJ databases">
        <authorList>
            <person name="Meier V. D."/>
        </authorList>
    </citation>
    <scope>NUCLEOTIDE SEQUENCE</scope>
    <source>
        <strain evidence="1">AVDCRST_MAG57</strain>
    </source>
</reference>
<protein>
    <recommendedName>
        <fullName evidence="2">Thiopeptide-type bacteriocin biosynthesis domain-containing protein</fullName>
    </recommendedName>
</protein>
<proteinExistence type="predicted"/>
<dbReference type="EMBL" id="CADCTI010000137">
    <property type="protein sequence ID" value="CAA9240606.1"/>
    <property type="molecule type" value="Genomic_DNA"/>
</dbReference>
<organism evidence="1">
    <name type="scientific">uncultured Blastococcus sp</name>
    <dbReference type="NCBI Taxonomy" id="217144"/>
    <lineage>
        <taxon>Bacteria</taxon>
        <taxon>Bacillati</taxon>
        <taxon>Actinomycetota</taxon>
        <taxon>Actinomycetes</taxon>
        <taxon>Geodermatophilales</taxon>
        <taxon>Geodermatophilaceae</taxon>
        <taxon>Blastococcus</taxon>
        <taxon>environmental samples</taxon>
    </lineage>
</organism>